<feature type="signal peptide" evidence="10">
    <location>
        <begin position="1"/>
        <end position="29"/>
    </location>
</feature>
<name>A7SSL4_NEMVE</name>
<dbReference type="EMBL" id="DS469779">
    <property type="protein sequence ID" value="EDO33306.1"/>
    <property type="molecule type" value="Genomic_DNA"/>
</dbReference>
<evidence type="ECO:0000256" key="4">
    <source>
        <dbReference type="ARBA" id="ARBA00022729"/>
    </source>
</evidence>
<evidence type="ECO:0000256" key="10">
    <source>
        <dbReference type="SAM" id="SignalP"/>
    </source>
</evidence>
<dbReference type="Proteomes" id="UP000001593">
    <property type="component" value="Unassembled WGS sequence"/>
</dbReference>
<gene>
    <name evidence="11" type="ORF">NEMVEDRAFT_v1g247154</name>
</gene>
<dbReference type="GO" id="GO:0016020">
    <property type="term" value="C:membrane"/>
    <property type="evidence" value="ECO:0007669"/>
    <property type="project" value="UniProtKB-SubCell"/>
</dbReference>
<dbReference type="InParanoid" id="A7SSL4"/>
<comment type="subcellular location">
    <subcellularLocation>
        <location evidence="1">Membrane</location>
        <topology evidence="1">Single-pass type I membrane protein</topology>
    </subcellularLocation>
</comment>
<comment type="similarity">
    <text evidence="2">Belongs to the FAM174 family.</text>
</comment>
<evidence type="ECO:0000256" key="5">
    <source>
        <dbReference type="ARBA" id="ARBA00022989"/>
    </source>
</evidence>
<dbReference type="HOGENOM" id="CLU_1808497_0_0_1"/>
<dbReference type="AlphaFoldDB" id="A7SSL4"/>
<evidence type="ECO:0000256" key="7">
    <source>
        <dbReference type="ARBA" id="ARBA00023180"/>
    </source>
</evidence>
<reference evidence="11 12" key="1">
    <citation type="journal article" date="2007" name="Science">
        <title>Sea anemone genome reveals ancestral eumetazoan gene repertoire and genomic organization.</title>
        <authorList>
            <person name="Putnam N.H."/>
            <person name="Srivastava M."/>
            <person name="Hellsten U."/>
            <person name="Dirks B."/>
            <person name="Chapman J."/>
            <person name="Salamov A."/>
            <person name="Terry A."/>
            <person name="Shapiro H."/>
            <person name="Lindquist E."/>
            <person name="Kapitonov V.V."/>
            <person name="Jurka J."/>
            <person name="Genikhovich G."/>
            <person name="Grigoriev I.V."/>
            <person name="Lucas S.M."/>
            <person name="Steele R.E."/>
            <person name="Finnerty J.R."/>
            <person name="Technau U."/>
            <person name="Martindale M.Q."/>
            <person name="Rokhsar D.S."/>
        </authorList>
    </citation>
    <scope>NUCLEOTIDE SEQUENCE [LARGE SCALE GENOMIC DNA]</scope>
    <source>
        <strain evidence="12">CH2 X CH6</strain>
    </source>
</reference>
<evidence type="ECO:0000256" key="8">
    <source>
        <dbReference type="SAM" id="MobiDB-lite"/>
    </source>
</evidence>
<accession>A7SSL4</accession>
<feature type="chain" id="PRO_5002712266" evidence="10">
    <location>
        <begin position="30"/>
        <end position="143"/>
    </location>
</feature>
<feature type="region of interest" description="Disordered" evidence="8">
    <location>
        <begin position="117"/>
        <end position="143"/>
    </location>
</feature>
<evidence type="ECO:0000256" key="9">
    <source>
        <dbReference type="SAM" id="Phobius"/>
    </source>
</evidence>
<dbReference type="PANTHER" id="PTHR28607:SF4">
    <property type="entry name" value="TRANSMEMBRANE PROTEIN"/>
    <property type="match status" value="1"/>
</dbReference>
<evidence type="ECO:0000256" key="6">
    <source>
        <dbReference type="ARBA" id="ARBA00023136"/>
    </source>
</evidence>
<feature type="transmembrane region" description="Helical" evidence="9">
    <location>
        <begin position="78"/>
        <end position="95"/>
    </location>
</feature>
<proteinExistence type="inferred from homology"/>
<keyword evidence="12" id="KW-1185">Reference proteome</keyword>
<organism evidence="11 12">
    <name type="scientific">Nematostella vectensis</name>
    <name type="common">Starlet sea anemone</name>
    <dbReference type="NCBI Taxonomy" id="45351"/>
    <lineage>
        <taxon>Eukaryota</taxon>
        <taxon>Metazoa</taxon>
        <taxon>Cnidaria</taxon>
        <taxon>Anthozoa</taxon>
        <taxon>Hexacorallia</taxon>
        <taxon>Actiniaria</taxon>
        <taxon>Edwardsiidae</taxon>
        <taxon>Nematostella</taxon>
    </lineage>
</organism>
<dbReference type="OMA" id="DGAMINR"/>
<dbReference type="InterPro" id="IPR009565">
    <property type="entry name" value="FAM174-like"/>
</dbReference>
<feature type="compositionally biased region" description="Low complexity" evidence="8">
    <location>
        <begin position="29"/>
        <end position="50"/>
    </location>
</feature>
<feature type="compositionally biased region" description="Acidic residues" evidence="8">
    <location>
        <begin position="126"/>
        <end position="135"/>
    </location>
</feature>
<feature type="region of interest" description="Disordered" evidence="8">
    <location>
        <begin position="29"/>
        <end position="52"/>
    </location>
</feature>
<keyword evidence="3 9" id="KW-0812">Transmembrane</keyword>
<evidence type="ECO:0000313" key="11">
    <source>
        <dbReference type="EMBL" id="EDO33306.1"/>
    </source>
</evidence>
<evidence type="ECO:0000256" key="1">
    <source>
        <dbReference type="ARBA" id="ARBA00004479"/>
    </source>
</evidence>
<dbReference type="Pfam" id="PF06679">
    <property type="entry name" value="DUF1180"/>
    <property type="match status" value="1"/>
</dbReference>
<dbReference type="OrthoDB" id="5917722at2759"/>
<keyword evidence="7" id="KW-0325">Glycoprotein</keyword>
<protein>
    <submittedName>
        <fullName evidence="11">Uncharacterized protein</fullName>
    </submittedName>
</protein>
<evidence type="ECO:0000256" key="2">
    <source>
        <dbReference type="ARBA" id="ARBA00006986"/>
    </source>
</evidence>
<keyword evidence="6 9" id="KW-0472">Membrane</keyword>
<keyword evidence="5 9" id="KW-1133">Transmembrane helix</keyword>
<sequence length="143" mass="16061">MANLDLRWILLTIIVCLIIEGSLVREASATESSTPTPTNTSAATPTPTEPVQLNVNFNDTSDFGRLPPDSNRELLKRMLYVAVGLSILIAVYFIFKTIQTRRRKSKSKKYGVIHTTGDLEMQPLDREDDDEDDMTVFDRKAGK</sequence>
<dbReference type="STRING" id="45351.A7SSL4"/>
<keyword evidence="4 10" id="KW-0732">Signal</keyword>
<evidence type="ECO:0000313" key="12">
    <source>
        <dbReference type="Proteomes" id="UP000001593"/>
    </source>
</evidence>
<dbReference type="PANTHER" id="PTHR28607">
    <property type="entry name" value="EXPRESSED PROTEIN"/>
    <property type="match status" value="1"/>
</dbReference>
<evidence type="ECO:0000256" key="3">
    <source>
        <dbReference type="ARBA" id="ARBA00022692"/>
    </source>
</evidence>